<dbReference type="Pfam" id="PF02992">
    <property type="entry name" value="Transposase_21"/>
    <property type="match status" value="1"/>
</dbReference>
<dbReference type="Pfam" id="PF13960">
    <property type="entry name" value="DUF4218"/>
    <property type="match status" value="1"/>
</dbReference>
<feature type="domain" description="DUF4218" evidence="1">
    <location>
        <begin position="224"/>
        <end position="332"/>
    </location>
</feature>
<organism evidence="2 3">
    <name type="scientific">Solanum verrucosum</name>
    <dbReference type="NCBI Taxonomy" id="315347"/>
    <lineage>
        <taxon>Eukaryota</taxon>
        <taxon>Viridiplantae</taxon>
        <taxon>Streptophyta</taxon>
        <taxon>Embryophyta</taxon>
        <taxon>Tracheophyta</taxon>
        <taxon>Spermatophyta</taxon>
        <taxon>Magnoliopsida</taxon>
        <taxon>eudicotyledons</taxon>
        <taxon>Gunneridae</taxon>
        <taxon>Pentapetalae</taxon>
        <taxon>asterids</taxon>
        <taxon>lamiids</taxon>
        <taxon>Solanales</taxon>
        <taxon>Solanaceae</taxon>
        <taxon>Solanoideae</taxon>
        <taxon>Solaneae</taxon>
        <taxon>Solanum</taxon>
    </lineage>
</organism>
<name>A0AAF0U8M5_SOLVR</name>
<gene>
    <name evidence="2" type="ORF">MTR67_034541</name>
</gene>
<evidence type="ECO:0000313" key="3">
    <source>
        <dbReference type="Proteomes" id="UP001234989"/>
    </source>
</evidence>
<reference evidence="2" key="1">
    <citation type="submission" date="2023-08" db="EMBL/GenBank/DDBJ databases">
        <title>A de novo genome assembly of Solanum verrucosum Schlechtendal, a Mexican diploid species geographically isolated from the other diploid A-genome species in potato relatives.</title>
        <authorList>
            <person name="Hosaka K."/>
        </authorList>
    </citation>
    <scope>NUCLEOTIDE SEQUENCE</scope>
    <source>
        <tissue evidence="2">Young leaves</tissue>
    </source>
</reference>
<evidence type="ECO:0000259" key="1">
    <source>
        <dbReference type="Pfam" id="PF13960"/>
    </source>
</evidence>
<dbReference type="PANTHER" id="PTHR48258">
    <property type="entry name" value="DUF4218 DOMAIN-CONTAINING PROTEIN-RELATED"/>
    <property type="match status" value="1"/>
</dbReference>
<dbReference type="InterPro" id="IPR025452">
    <property type="entry name" value="DUF4218"/>
</dbReference>
<feature type="non-terminal residue" evidence="2">
    <location>
        <position position="1"/>
    </location>
</feature>
<dbReference type="EMBL" id="CP133619">
    <property type="protein sequence ID" value="WMV41156.1"/>
    <property type="molecule type" value="Genomic_DNA"/>
</dbReference>
<dbReference type="PANTHER" id="PTHR48258:SF7">
    <property type="entry name" value="DUF4216 DOMAIN-CONTAINING PROTEIN"/>
    <property type="match status" value="1"/>
</dbReference>
<dbReference type="InterPro" id="IPR004242">
    <property type="entry name" value="Transposase_21"/>
</dbReference>
<evidence type="ECO:0000313" key="2">
    <source>
        <dbReference type="EMBL" id="WMV41156.1"/>
    </source>
</evidence>
<dbReference type="Proteomes" id="UP001234989">
    <property type="component" value="Chromosome 8"/>
</dbReference>
<dbReference type="AlphaFoldDB" id="A0AAF0U8M5"/>
<protein>
    <recommendedName>
        <fullName evidence="1">DUF4218 domain-containing protein</fullName>
    </recommendedName>
</protein>
<keyword evidence="3" id="KW-1185">Reference proteome</keyword>
<sequence length="378" mass="44473">GHRRFLEINHPYRRNKSFLDNTKEERIAPHALSGDDVLVQLNTSSQRSVNDNTRKRKRDTERYNNWKKKSIFFELPYWKTLLLRHNLDVMHIEKNISESVLGTLLDIEGKTKDTLKFRLDFQEMKIKKSLHPIKIGDKYILPLTSYTMSKAERIQFCQLINEVKFSNAYASNISRCIKEAKIFGLKSHDHHVLFQRIVPLIIKEILPKDAHDPLIELSLFFNDLCSKELSVEKLEQLDKRIRMTLCKLERVFMPTFFYVMVHLANEAKLGGPVQFRWMYYIERFLRTLKGYVRNNYRVEGSIAEGHIAGECITLFSRYLSDMETKQNRPDRNSNSSNTDHNNLSIFNCHGKPLAGGNWTNLNTSEINQAHFYILQIFR</sequence>
<proteinExistence type="predicted"/>
<accession>A0AAF0U8M5</accession>